<sequence length="118" mass="12886">MTAEFCCGIATSYDRQPPRLPSLTVAVSCAWSHALASPRLVMPVHKGTNERLIDVPRRMSWAIPPFPSTRIAANAESYGTTAEAAATAGCRCGMNVYVAFARVLRGMRRDVVFNARIE</sequence>
<dbReference type="Proteomes" id="UP001305414">
    <property type="component" value="Unassembled WGS sequence"/>
</dbReference>
<name>A0AAN7ZAN4_9PEZI</name>
<comment type="caution">
    <text evidence="1">The sequence shown here is derived from an EMBL/GenBank/DDBJ whole genome shotgun (WGS) entry which is preliminary data.</text>
</comment>
<dbReference type="AlphaFoldDB" id="A0AAN7ZAN4"/>
<keyword evidence="2" id="KW-1185">Reference proteome</keyword>
<dbReference type="EMBL" id="JAWHQM010000023">
    <property type="protein sequence ID" value="KAK5632106.1"/>
    <property type="molecule type" value="Genomic_DNA"/>
</dbReference>
<evidence type="ECO:0000313" key="1">
    <source>
        <dbReference type="EMBL" id="KAK5632106.1"/>
    </source>
</evidence>
<evidence type="ECO:0000313" key="2">
    <source>
        <dbReference type="Proteomes" id="UP001305414"/>
    </source>
</evidence>
<organism evidence="1 2">
    <name type="scientific">Xylaria bambusicola</name>
    <dbReference type="NCBI Taxonomy" id="326684"/>
    <lineage>
        <taxon>Eukaryota</taxon>
        <taxon>Fungi</taxon>
        <taxon>Dikarya</taxon>
        <taxon>Ascomycota</taxon>
        <taxon>Pezizomycotina</taxon>
        <taxon>Sordariomycetes</taxon>
        <taxon>Xylariomycetidae</taxon>
        <taxon>Xylariales</taxon>
        <taxon>Xylariaceae</taxon>
        <taxon>Xylaria</taxon>
    </lineage>
</organism>
<accession>A0AAN7ZAN4</accession>
<protein>
    <submittedName>
        <fullName evidence="1">Uncharacterized protein</fullName>
    </submittedName>
</protein>
<proteinExistence type="predicted"/>
<reference evidence="1 2" key="1">
    <citation type="submission" date="2023-10" db="EMBL/GenBank/DDBJ databases">
        <title>Draft genome sequence of Xylaria bambusicola isolate GMP-LS, the root and basal stem rot pathogen of sugarcane in Indonesia.</title>
        <authorList>
            <person name="Selvaraj P."/>
            <person name="Muralishankar V."/>
            <person name="Muruganantham S."/>
            <person name="Sp S."/>
            <person name="Haryani S."/>
            <person name="Lau K.J.X."/>
            <person name="Naqvi N.I."/>
        </authorList>
    </citation>
    <scope>NUCLEOTIDE SEQUENCE [LARGE SCALE GENOMIC DNA]</scope>
    <source>
        <strain evidence="1">GMP-LS</strain>
    </source>
</reference>
<gene>
    <name evidence="1" type="ORF">RRF57_007820</name>
</gene>